<dbReference type="InterPro" id="IPR016024">
    <property type="entry name" value="ARM-type_fold"/>
</dbReference>
<dbReference type="EMBL" id="CAJNOI010001295">
    <property type="protein sequence ID" value="CAF1401880.1"/>
    <property type="molecule type" value="Genomic_DNA"/>
</dbReference>
<dbReference type="PANTHER" id="PTHR12904">
    <property type="match status" value="1"/>
</dbReference>
<dbReference type="Proteomes" id="UP000663832">
    <property type="component" value="Unassembled WGS sequence"/>
</dbReference>
<evidence type="ECO:0000313" key="6">
    <source>
        <dbReference type="Proteomes" id="UP000663877"/>
    </source>
</evidence>
<organism evidence="3 6">
    <name type="scientific">Adineta steineri</name>
    <dbReference type="NCBI Taxonomy" id="433720"/>
    <lineage>
        <taxon>Eukaryota</taxon>
        <taxon>Metazoa</taxon>
        <taxon>Spiralia</taxon>
        <taxon>Gnathifera</taxon>
        <taxon>Rotifera</taxon>
        <taxon>Eurotatoria</taxon>
        <taxon>Bdelloidea</taxon>
        <taxon>Adinetida</taxon>
        <taxon>Adinetidae</taxon>
        <taxon>Adineta</taxon>
    </lineage>
</organism>
<dbReference type="InterPro" id="IPR051341">
    <property type="entry name" value="Zyg-11_UBL_adapter"/>
</dbReference>
<feature type="domain" description="Protein zer-1 homolog-like C-terminal" evidence="2">
    <location>
        <begin position="567"/>
        <end position="943"/>
    </location>
</feature>
<dbReference type="GO" id="GO:0031462">
    <property type="term" value="C:Cul2-RING ubiquitin ligase complex"/>
    <property type="evidence" value="ECO:0007669"/>
    <property type="project" value="TreeGrafter"/>
</dbReference>
<proteinExistence type="predicted"/>
<dbReference type="Pfam" id="PF22964">
    <property type="entry name" value="ZER1-like_2nd"/>
    <property type="match status" value="1"/>
</dbReference>
<dbReference type="InterPro" id="IPR011989">
    <property type="entry name" value="ARM-like"/>
</dbReference>
<dbReference type="EMBL" id="CAJNOM010001620">
    <property type="protein sequence ID" value="CAF1614457.1"/>
    <property type="molecule type" value="Genomic_DNA"/>
</dbReference>
<accession>A0A815L609</accession>
<dbReference type="Gene3D" id="1.25.10.10">
    <property type="entry name" value="Leucine-rich Repeat Variant"/>
    <property type="match status" value="1"/>
</dbReference>
<evidence type="ECO:0000313" key="4">
    <source>
        <dbReference type="EMBL" id="CAF1614457.1"/>
    </source>
</evidence>
<dbReference type="OrthoDB" id="120976at2759"/>
<dbReference type="Proteomes" id="UP000663877">
    <property type="component" value="Unassembled WGS sequence"/>
</dbReference>
<comment type="caution">
    <text evidence="3">The sequence shown here is derived from an EMBL/GenBank/DDBJ whole genome shotgun (WGS) entry which is preliminary data.</text>
</comment>
<evidence type="ECO:0000256" key="1">
    <source>
        <dbReference type="ARBA" id="ARBA00022786"/>
    </source>
</evidence>
<evidence type="ECO:0000313" key="3">
    <source>
        <dbReference type="EMBL" id="CAF1401880.1"/>
    </source>
</evidence>
<dbReference type="InterPro" id="IPR055142">
    <property type="entry name" value="ZER1-like_C"/>
</dbReference>
<dbReference type="Gene3D" id="3.80.10.10">
    <property type="entry name" value="Ribonuclease Inhibitor"/>
    <property type="match status" value="1"/>
</dbReference>
<keyword evidence="5" id="KW-1185">Reference proteome</keyword>
<sequence length="965" mass="112783">MVDNPNRLNLICLRKISSLLKSDQLLWKKYIEERVVKIYCEENNQSILNLNDQQKRKHRRGESFRIDDDDDDNESNMETIHCLHHNQNFFIEYFLHGYCPLNSILSEQLANYLVAHDQLNDFTLTLFSSNVTCLKRLVINIKYLSRLQCHILNQHPNLIELELIFKDSNLNRTNNMTNEIFYQHICPSIYSEFDEIFTIYSPFILNYINLKLQNESRRSSVSSKTNLLQNLPNSSDEFLHHKLLSEIFSNLHPTTIERLKILSLSHYKFFAASQSTAARKYSLADMSPLTKCTTTSSSTMTTPAINSIPMNLRLLLKFTNLTSLNLSGTDIKNPCFDIIINSLENLDTFDLSSCRSIKFFHSLLKLSLKLKWLNLYNCCFNMQLNPTIYHILYQLKYLEYLDISNDSTINDNDNNNNNNNPVIDNENDINKFLCQINCLPRLKHFDVSGQKTISSIALHKFLLNHLNLQFLGLFLTNEKYSSCIFDLNDRCYSKYRHYTYDYHHISTVTLTENDLIVYEPYLIEALKRYRDRIGFIQKILYNIFFLTRSFHSKQQNLLIELTLHIMSIHPNIQSVQMASTACIYNLTRSPITDQIHVKYLAQIVQAIMNVMETFPNHQQLQKNCLLTLCSDRILHEPHFKFYLLATLVMHNLQNNTDLATIQPGVAILSLLTTRLTIDECTRLGSVKNLKCLFQLIEQQIDRLQTMLITQNQQLVLPHNDQTINDIDIVLHNPHQLTSDDTLRFCLSLLWNLTDENAIVCEHFIQSLGLELFQRLLHLFSSDTIVLTKIVGLLSNIAEVSHLKVYLYPVDIILLMKKYIDEAILDIAFSATGILAQLLYDQTDDEINFELCDQMRDAIIKWQNPHSNMVTYRSFKPFLPLLYCTRIPVVQLWAIWAIHHVCSTDRIRYVRIVREEKIYDIIQAIYNEQILFDHPDLFMIQLLKSILHIFKSYHLNRHQNSSAVAS</sequence>
<protein>
    <recommendedName>
        <fullName evidence="2">Protein zer-1 homolog-like C-terminal domain-containing protein</fullName>
    </recommendedName>
</protein>
<evidence type="ECO:0000259" key="2">
    <source>
        <dbReference type="Pfam" id="PF22964"/>
    </source>
</evidence>
<keyword evidence="1" id="KW-0833">Ubl conjugation pathway</keyword>
<dbReference type="PANTHER" id="PTHR12904:SF22">
    <property type="entry name" value="ZYG-11 FAMILY MEMBER B, CELL CYCLE REGULATOR"/>
    <property type="match status" value="1"/>
</dbReference>
<name>A0A815L609_9BILA</name>
<dbReference type="SUPFAM" id="SSF48371">
    <property type="entry name" value="ARM repeat"/>
    <property type="match status" value="1"/>
</dbReference>
<dbReference type="AlphaFoldDB" id="A0A815L609"/>
<reference evidence="3" key="1">
    <citation type="submission" date="2021-02" db="EMBL/GenBank/DDBJ databases">
        <authorList>
            <person name="Nowell W R."/>
        </authorList>
    </citation>
    <scope>NUCLEOTIDE SEQUENCE</scope>
</reference>
<dbReference type="InterPro" id="IPR032675">
    <property type="entry name" value="LRR_dom_sf"/>
</dbReference>
<evidence type="ECO:0000313" key="5">
    <source>
        <dbReference type="Proteomes" id="UP000663832"/>
    </source>
</evidence>
<gene>
    <name evidence="3" type="ORF">BJG266_LOCUS37701</name>
    <name evidence="4" type="ORF">QVE165_LOCUS54584</name>
</gene>